<dbReference type="RefSeq" id="WP_061835285.1">
    <property type="nucleotide sequence ID" value="NZ_LUKE01000002.1"/>
</dbReference>
<keyword evidence="1" id="KW-1133">Transmembrane helix</keyword>
<gene>
    <name evidence="2" type="ORF">AZI86_11255</name>
</gene>
<comment type="caution">
    <text evidence="2">The sequence shown here is derived from an EMBL/GenBank/DDBJ whole genome shotgun (WGS) entry which is preliminary data.</text>
</comment>
<dbReference type="AlphaFoldDB" id="A0A150WLF8"/>
<accession>A0A150WLF8</accession>
<dbReference type="OrthoDB" id="5294451at2"/>
<proteinExistence type="predicted"/>
<organism evidence="2 3">
    <name type="scientific">Bdellovibrio bacteriovorus</name>
    <dbReference type="NCBI Taxonomy" id="959"/>
    <lineage>
        <taxon>Bacteria</taxon>
        <taxon>Pseudomonadati</taxon>
        <taxon>Bdellovibrionota</taxon>
        <taxon>Bdellovibrionia</taxon>
        <taxon>Bdellovibrionales</taxon>
        <taxon>Pseudobdellovibrionaceae</taxon>
        <taxon>Bdellovibrio</taxon>
    </lineage>
</organism>
<keyword evidence="1" id="KW-0812">Transmembrane</keyword>
<evidence type="ECO:0000313" key="3">
    <source>
        <dbReference type="Proteomes" id="UP000075320"/>
    </source>
</evidence>
<feature type="transmembrane region" description="Helical" evidence="1">
    <location>
        <begin position="63"/>
        <end position="86"/>
    </location>
</feature>
<reference evidence="2 3" key="1">
    <citation type="submission" date="2016-03" db="EMBL/GenBank/DDBJ databases">
        <authorList>
            <person name="Ploux O."/>
        </authorList>
    </citation>
    <scope>NUCLEOTIDE SEQUENCE [LARGE SCALE GENOMIC DNA]</scope>
    <source>
        <strain evidence="2 3">R0</strain>
    </source>
</reference>
<evidence type="ECO:0008006" key="4">
    <source>
        <dbReference type="Google" id="ProtNLM"/>
    </source>
</evidence>
<keyword evidence="3" id="KW-1185">Reference proteome</keyword>
<sequence length="140" mass="16022">MDQKPHARRRLIVNREVQYDVLMYVGLFVMSLFMGQVAAGYLFVSQVEEVVGSMSAAEFLSRYKVSFLIYQTIPLAVCLLAGVFVFNRLTSRIAGPLYNARRVIRSIQEGTAKDPHIRLRENDYFKEEIDDINVILKKSG</sequence>
<evidence type="ECO:0000256" key="1">
    <source>
        <dbReference type="SAM" id="Phobius"/>
    </source>
</evidence>
<protein>
    <recommendedName>
        <fullName evidence="4">HAMP domain-containing protein</fullName>
    </recommendedName>
</protein>
<feature type="transmembrane region" description="Helical" evidence="1">
    <location>
        <begin position="21"/>
        <end position="43"/>
    </location>
</feature>
<evidence type="ECO:0000313" key="2">
    <source>
        <dbReference type="EMBL" id="KYG64774.1"/>
    </source>
</evidence>
<dbReference type="Proteomes" id="UP000075320">
    <property type="component" value="Unassembled WGS sequence"/>
</dbReference>
<dbReference type="EMBL" id="LUKE01000002">
    <property type="protein sequence ID" value="KYG64774.1"/>
    <property type="molecule type" value="Genomic_DNA"/>
</dbReference>
<keyword evidence="1" id="KW-0472">Membrane</keyword>
<name>A0A150WLF8_BDEBC</name>